<dbReference type="AlphaFoldDB" id="A0A8H5FV51"/>
<feature type="transmembrane region" description="Helical" evidence="1">
    <location>
        <begin position="83"/>
        <end position="103"/>
    </location>
</feature>
<proteinExistence type="predicted"/>
<feature type="transmembrane region" description="Helical" evidence="1">
    <location>
        <begin position="212"/>
        <end position="232"/>
    </location>
</feature>
<name>A0A8H5FV51_9AGAR</name>
<evidence type="ECO:0000256" key="1">
    <source>
        <dbReference type="SAM" id="Phobius"/>
    </source>
</evidence>
<keyword evidence="1" id="KW-1133">Transmembrane helix</keyword>
<dbReference type="EMBL" id="JAACJO010000015">
    <property type="protein sequence ID" value="KAF5350144.1"/>
    <property type="molecule type" value="Genomic_DNA"/>
</dbReference>
<protein>
    <submittedName>
        <fullName evidence="2">Uncharacterized protein</fullName>
    </submittedName>
</protein>
<dbReference type="Proteomes" id="UP000559027">
    <property type="component" value="Unassembled WGS sequence"/>
</dbReference>
<feature type="transmembrane region" description="Helical" evidence="1">
    <location>
        <begin position="244"/>
        <end position="266"/>
    </location>
</feature>
<keyword evidence="1" id="KW-0812">Transmembrane</keyword>
<keyword evidence="3" id="KW-1185">Reference proteome</keyword>
<reference evidence="2 3" key="1">
    <citation type="journal article" date="2020" name="ISME J.">
        <title>Uncovering the hidden diversity of litter-decomposition mechanisms in mushroom-forming fungi.</title>
        <authorList>
            <person name="Floudas D."/>
            <person name="Bentzer J."/>
            <person name="Ahren D."/>
            <person name="Johansson T."/>
            <person name="Persson P."/>
            <person name="Tunlid A."/>
        </authorList>
    </citation>
    <scope>NUCLEOTIDE SEQUENCE [LARGE SCALE GENOMIC DNA]</scope>
    <source>
        <strain evidence="2 3">CBS 146.42</strain>
    </source>
</reference>
<comment type="caution">
    <text evidence="2">The sequence shown here is derived from an EMBL/GenBank/DDBJ whole genome shotgun (WGS) entry which is preliminary data.</text>
</comment>
<gene>
    <name evidence="2" type="ORF">D9756_009258</name>
</gene>
<keyword evidence="1" id="KW-0472">Membrane</keyword>
<evidence type="ECO:0000313" key="3">
    <source>
        <dbReference type="Proteomes" id="UP000559027"/>
    </source>
</evidence>
<dbReference type="OrthoDB" id="2535105at2759"/>
<sequence>MAPVDYERRPVYLLKSSSKIRTAITEASFKTYRTVLSCRSRTMEYPLTSLTERQIHRKLCRSRTCQLEMADDVVDLTLKYFEIGSMIAMVLFGMSTIQVYMYFSACQNDPKRIKVFIITTLVLPGRLPVVRSHTFWIVCFGRFFVRRLLELAHTSLSGYSIISSTITYNDKSMKLAHLNRLSVSSGMIANTITSCAQIWFAYRLLKLSQLKIYPYICMFLPGVKFVSFYALTIYKIVTSKSLKYLLVLPSIAACAGDLLTAGGLIWCLRKRNRGDTFSQSP</sequence>
<accession>A0A8H5FV51</accession>
<organism evidence="2 3">
    <name type="scientific">Leucocoprinus leucothites</name>
    <dbReference type="NCBI Taxonomy" id="201217"/>
    <lineage>
        <taxon>Eukaryota</taxon>
        <taxon>Fungi</taxon>
        <taxon>Dikarya</taxon>
        <taxon>Basidiomycota</taxon>
        <taxon>Agaricomycotina</taxon>
        <taxon>Agaricomycetes</taxon>
        <taxon>Agaricomycetidae</taxon>
        <taxon>Agaricales</taxon>
        <taxon>Agaricineae</taxon>
        <taxon>Agaricaceae</taxon>
        <taxon>Leucocoprinus</taxon>
    </lineage>
</organism>
<evidence type="ECO:0000313" key="2">
    <source>
        <dbReference type="EMBL" id="KAF5350144.1"/>
    </source>
</evidence>